<dbReference type="InterPro" id="IPR002293">
    <property type="entry name" value="AA/rel_permease1"/>
</dbReference>
<feature type="transmembrane region" description="Helical" evidence="5">
    <location>
        <begin position="233"/>
        <end position="256"/>
    </location>
</feature>
<feature type="transmembrane region" description="Helical" evidence="5">
    <location>
        <begin position="310"/>
        <end position="330"/>
    </location>
</feature>
<feature type="transmembrane region" description="Helical" evidence="5">
    <location>
        <begin position="55"/>
        <end position="80"/>
    </location>
</feature>
<keyword evidence="2 5" id="KW-0812">Transmembrane</keyword>
<feature type="transmembrane region" description="Helical" evidence="5">
    <location>
        <begin position="156"/>
        <end position="176"/>
    </location>
</feature>
<keyword evidence="3 5" id="KW-1133">Transmembrane helix</keyword>
<feature type="transmembrane region" description="Helical" evidence="5">
    <location>
        <begin position="101"/>
        <end position="127"/>
    </location>
</feature>
<sequence>MLNINKKNKVKNKIFEFLTIFSMVIGLVVGSGIYLKNRSAEGGVLNAAKDNPYLAIIIWIFIGIVCTLMIVSFLEISSAIKKDQHNTLLSWSSKFISRRAASAFSIFYVTFYMPILAALGAVFTISVTFEYGLNPFLTAIGKSKLSEAFSNTSYNALKITLASIILIGFQLLNYFSEKPSQIIQTICTFTKFLPLIVVLIGGFVLYLTNNVADINGDPGGQNSFQSSSNQWKFWSFFATVVPVIFAFDGFIHAVTLQKDVEHKKVVEPALYAGILAITLFYILITIAIFIGANDGNIFKLFDNLFVKTPIISFLFKLIIAFTVATLCNGYTNLLPKTIQSAAHEGFLYFGKDSLNLSKKKASIIAILITLVLFYITIILSLSVNPLRDNTPPDYAFISETLSTSTVIYAFIIYYTLIVGVVHNRRTKKIETKKVKGGFTIGIINLVVLSLILPYVYFEYLIRPFITLNQDSMICAVASFIILIPIAIFYFVNEFKIKKSTVNDSKNKVV</sequence>
<evidence type="ECO:0000256" key="5">
    <source>
        <dbReference type="SAM" id="Phobius"/>
    </source>
</evidence>
<reference evidence="6 7" key="1">
    <citation type="submission" date="2019-03" db="EMBL/GenBank/DDBJ databases">
        <title>Complete genome sequence of Spiroplasma gladiatoris TG-1 (DSM 22552).</title>
        <authorList>
            <person name="Lin Y.-C."/>
            <person name="Chou L."/>
            <person name="Kuo C.-H."/>
        </authorList>
    </citation>
    <scope>NUCLEOTIDE SEQUENCE [LARGE SCALE GENOMIC DNA]</scope>
    <source>
        <strain evidence="6 7">TG-1</strain>
    </source>
</reference>
<dbReference type="PIRSF" id="PIRSF006060">
    <property type="entry name" value="AA_transporter"/>
    <property type="match status" value="1"/>
</dbReference>
<keyword evidence="7" id="KW-1185">Reference proteome</keyword>
<feature type="transmembrane region" description="Helical" evidence="5">
    <location>
        <begin position="361"/>
        <end position="381"/>
    </location>
</feature>
<dbReference type="GO" id="GO:0016020">
    <property type="term" value="C:membrane"/>
    <property type="evidence" value="ECO:0007669"/>
    <property type="project" value="UniProtKB-SubCell"/>
</dbReference>
<dbReference type="RefSeq" id="WP_166739148.1">
    <property type="nucleotide sequence ID" value="NZ_CP038013.1"/>
</dbReference>
<evidence type="ECO:0000313" key="6">
    <source>
        <dbReference type="EMBL" id="QBQ07382.1"/>
    </source>
</evidence>
<feature type="transmembrane region" description="Helical" evidence="5">
    <location>
        <begin position="434"/>
        <end position="457"/>
    </location>
</feature>
<dbReference type="PANTHER" id="PTHR11785:SF512">
    <property type="entry name" value="SOBREMESA, ISOFORM B"/>
    <property type="match status" value="1"/>
</dbReference>
<dbReference type="Pfam" id="PF13520">
    <property type="entry name" value="AA_permease_2"/>
    <property type="match status" value="1"/>
</dbReference>
<keyword evidence="4 5" id="KW-0472">Membrane</keyword>
<feature type="transmembrane region" description="Helical" evidence="5">
    <location>
        <begin position="188"/>
        <end position="208"/>
    </location>
</feature>
<dbReference type="PANTHER" id="PTHR11785">
    <property type="entry name" value="AMINO ACID TRANSPORTER"/>
    <property type="match status" value="1"/>
</dbReference>
<dbReference type="Gene3D" id="1.20.1740.10">
    <property type="entry name" value="Amino acid/polyamine transporter I"/>
    <property type="match status" value="1"/>
</dbReference>
<feature type="transmembrane region" description="Helical" evidence="5">
    <location>
        <begin position="401"/>
        <end position="422"/>
    </location>
</feature>
<evidence type="ECO:0000256" key="3">
    <source>
        <dbReference type="ARBA" id="ARBA00022989"/>
    </source>
</evidence>
<dbReference type="InterPro" id="IPR050598">
    <property type="entry name" value="AminoAcid_Transporter"/>
</dbReference>
<evidence type="ECO:0000256" key="4">
    <source>
        <dbReference type="ARBA" id="ARBA00023136"/>
    </source>
</evidence>
<feature type="transmembrane region" description="Helical" evidence="5">
    <location>
        <begin position="268"/>
        <end position="290"/>
    </location>
</feature>
<evidence type="ECO:0000256" key="1">
    <source>
        <dbReference type="ARBA" id="ARBA00004141"/>
    </source>
</evidence>
<accession>A0A4P7AGV6</accession>
<name>A0A4P7AGV6_9MOLU</name>
<evidence type="ECO:0000256" key="2">
    <source>
        <dbReference type="ARBA" id="ARBA00022692"/>
    </source>
</evidence>
<protein>
    <submittedName>
        <fullName evidence="6">Amino acid permease</fullName>
    </submittedName>
</protein>
<feature type="transmembrane region" description="Helical" evidence="5">
    <location>
        <begin position="14"/>
        <end position="35"/>
    </location>
</feature>
<dbReference type="EMBL" id="CP038013">
    <property type="protein sequence ID" value="QBQ07382.1"/>
    <property type="molecule type" value="Genomic_DNA"/>
</dbReference>
<dbReference type="AlphaFoldDB" id="A0A4P7AGV6"/>
<feature type="transmembrane region" description="Helical" evidence="5">
    <location>
        <begin position="469"/>
        <end position="491"/>
    </location>
</feature>
<comment type="subcellular location">
    <subcellularLocation>
        <location evidence="1">Membrane</location>
        <topology evidence="1">Multi-pass membrane protein</topology>
    </subcellularLocation>
</comment>
<gene>
    <name evidence="6" type="ORF">SGLAD_v1c01830</name>
</gene>
<dbReference type="Proteomes" id="UP000294309">
    <property type="component" value="Chromosome"/>
</dbReference>
<dbReference type="KEGG" id="sgq:SGLAD_v1c01830"/>
<organism evidence="6 7">
    <name type="scientific">Spiroplasma gladiatoris</name>
    <dbReference type="NCBI Taxonomy" id="2143"/>
    <lineage>
        <taxon>Bacteria</taxon>
        <taxon>Bacillati</taxon>
        <taxon>Mycoplasmatota</taxon>
        <taxon>Mollicutes</taxon>
        <taxon>Entomoplasmatales</taxon>
        <taxon>Spiroplasmataceae</taxon>
        <taxon>Spiroplasma</taxon>
    </lineage>
</organism>
<evidence type="ECO:0000313" key="7">
    <source>
        <dbReference type="Proteomes" id="UP000294309"/>
    </source>
</evidence>
<proteinExistence type="predicted"/>
<dbReference type="GO" id="GO:0015179">
    <property type="term" value="F:L-amino acid transmembrane transporter activity"/>
    <property type="evidence" value="ECO:0007669"/>
    <property type="project" value="TreeGrafter"/>
</dbReference>